<dbReference type="Pfam" id="PF08570">
    <property type="entry name" value="DUF1761"/>
    <property type="match status" value="1"/>
</dbReference>
<feature type="transmembrane region" description="Helical" evidence="1">
    <location>
        <begin position="150"/>
        <end position="170"/>
    </location>
</feature>
<keyword evidence="1" id="KW-0812">Transmembrane</keyword>
<organism evidence="2 3">
    <name type="scientific">Neolewinella agarilytica</name>
    <dbReference type="NCBI Taxonomy" id="478744"/>
    <lineage>
        <taxon>Bacteria</taxon>
        <taxon>Pseudomonadati</taxon>
        <taxon>Bacteroidota</taxon>
        <taxon>Saprospiria</taxon>
        <taxon>Saprospirales</taxon>
        <taxon>Lewinellaceae</taxon>
        <taxon>Neolewinella</taxon>
    </lineage>
</organism>
<dbReference type="RefSeq" id="WP_090164941.1">
    <property type="nucleotide sequence ID" value="NZ_FOFB01000001.1"/>
</dbReference>
<dbReference type="Proteomes" id="UP000199021">
    <property type="component" value="Unassembled WGS sequence"/>
</dbReference>
<evidence type="ECO:0000313" key="2">
    <source>
        <dbReference type="EMBL" id="SEP60298.1"/>
    </source>
</evidence>
<sequence length="174" mass="19308">MIPSNFWLTFLFALVPMAVGMIYYGPLFGKAWQREAGVTDAELENGNMLKILGLSYVYSVILAAFIPILVVHQTGLSGMFGMLPEWAESGSALWQDLNALDDKWGMYSRHLHFGHGALHGAMGALAIVAPIICINGLFERKSWKYMLIHVGYWAIAMALMGGLVCQFLDWPLPL</sequence>
<evidence type="ECO:0008006" key="4">
    <source>
        <dbReference type="Google" id="ProtNLM"/>
    </source>
</evidence>
<dbReference type="InterPro" id="IPR013879">
    <property type="entry name" value="DUF1761"/>
</dbReference>
<feature type="transmembrane region" description="Helical" evidence="1">
    <location>
        <begin position="6"/>
        <end position="24"/>
    </location>
</feature>
<accession>A0A1H8Z9L2</accession>
<dbReference type="AlphaFoldDB" id="A0A1H8Z9L2"/>
<evidence type="ECO:0000256" key="1">
    <source>
        <dbReference type="SAM" id="Phobius"/>
    </source>
</evidence>
<dbReference type="EMBL" id="FOFB01000001">
    <property type="protein sequence ID" value="SEP60298.1"/>
    <property type="molecule type" value="Genomic_DNA"/>
</dbReference>
<feature type="transmembrane region" description="Helical" evidence="1">
    <location>
        <begin position="51"/>
        <end position="72"/>
    </location>
</feature>
<keyword evidence="1" id="KW-0472">Membrane</keyword>
<dbReference type="OrthoDB" id="333057at2"/>
<gene>
    <name evidence="2" type="ORF">SAMN05444359_101206</name>
</gene>
<name>A0A1H8Z9L2_9BACT</name>
<dbReference type="STRING" id="478744.SAMN05444359_101206"/>
<feature type="transmembrane region" description="Helical" evidence="1">
    <location>
        <begin position="116"/>
        <end position="138"/>
    </location>
</feature>
<proteinExistence type="predicted"/>
<evidence type="ECO:0000313" key="3">
    <source>
        <dbReference type="Proteomes" id="UP000199021"/>
    </source>
</evidence>
<dbReference type="InParanoid" id="A0A1H8Z9L2"/>
<protein>
    <recommendedName>
        <fullName evidence="4">DUF1761 domain-containing protein</fullName>
    </recommendedName>
</protein>
<reference evidence="3" key="1">
    <citation type="submission" date="2016-10" db="EMBL/GenBank/DDBJ databases">
        <authorList>
            <person name="Varghese N."/>
            <person name="Submissions S."/>
        </authorList>
    </citation>
    <scope>NUCLEOTIDE SEQUENCE [LARGE SCALE GENOMIC DNA]</scope>
    <source>
        <strain evidence="3">DSM 24740</strain>
    </source>
</reference>
<keyword evidence="1" id="KW-1133">Transmembrane helix</keyword>
<keyword evidence="3" id="KW-1185">Reference proteome</keyword>